<dbReference type="Proteomes" id="UP001066276">
    <property type="component" value="Chromosome 7"/>
</dbReference>
<feature type="compositionally biased region" description="Basic and acidic residues" evidence="1">
    <location>
        <begin position="77"/>
        <end position="88"/>
    </location>
</feature>
<name>A0AAV7Q112_PLEWA</name>
<reference evidence="2" key="1">
    <citation type="journal article" date="2022" name="bioRxiv">
        <title>Sequencing and chromosome-scale assembly of the giantPleurodeles waltlgenome.</title>
        <authorList>
            <person name="Brown T."/>
            <person name="Elewa A."/>
            <person name="Iarovenko S."/>
            <person name="Subramanian E."/>
            <person name="Araus A.J."/>
            <person name="Petzold A."/>
            <person name="Susuki M."/>
            <person name="Suzuki K.-i.T."/>
            <person name="Hayashi T."/>
            <person name="Toyoda A."/>
            <person name="Oliveira C."/>
            <person name="Osipova E."/>
            <person name="Leigh N.D."/>
            <person name="Simon A."/>
            <person name="Yun M.H."/>
        </authorList>
    </citation>
    <scope>NUCLEOTIDE SEQUENCE</scope>
    <source>
        <strain evidence="2">20211129_DDA</strain>
        <tissue evidence="2">Liver</tissue>
    </source>
</reference>
<feature type="compositionally biased region" description="Basic residues" evidence="1">
    <location>
        <begin position="26"/>
        <end position="39"/>
    </location>
</feature>
<feature type="region of interest" description="Disordered" evidence="1">
    <location>
        <begin position="26"/>
        <end position="88"/>
    </location>
</feature>
<evidence type="ECO:0000313" key="3">
    <source>
        <dbReference type="Proteomes" id="UP001066276"/>
    </source>
</evidence>
<comment type="caution">
    <text evidence="2">The sequence shown here is derived from an EMBL/GenBank/DDBJ whole genome shotgun (WGS) entry which is preliminary data.</text>
</comment>
<evidence type="ECO:0000256" key="1">
    <source>
        <dbReference type="SAM" id="MobiDB-lite"/>
    </source>
</evidence>
<evidence type="ECO:0000313" key="2">
    <source>
        <dbReference type="EMBL" id="KAJ1131788.1"/>
    </source>
</evidence>
<feature type="compositionally biased region" description="Basic residues" evidence="1">
    <location>
        <begin position="46"/>
        <end position="57"/>
    </location>
</feature>
<dbReference type="EMBL" id="JANPWB010000011">
    <property type="protein sequence ID" value="KAJ1131788.1"/>
    <property type="molecule type" value="Genomic_DNA"/>
</dbReference>
<dbReference type="AlphaFoldDB" id="A0AAV7Q112"/>
<gene>
    <name evidence="2" type="ORF">NDU88_010121</name>
</gene>
<keyword evidence="3" id="KW-1185">Reference proteome</keyword>
<sequence length="88" mass="10041">MRDCGTVGASGSKDRCFRTRSRLVRKPSHPHAFPGKRRRQLEWKSLRPHASPRKRRRGFQESALPVDSDAQLAAARVARETETRHPAL</sequence>
<accession>A0AAV7Q112</accession>
<protein>
    <submittedName>
        <fullName evidence="2">Uncharacterized protein</fullName>
    </submittedName>
</protein>
<organism evidence="2 3">
    <name type="scientific">Pleurodeles waltl</name>
    <name type="common">Iberian ribbed newt</name>
    <dbReference type="NCBI Taxonomy" id="8319"/>
    <lineage>
        <taxon>Eukaryota</taxon>
        <taxon>Metazoa</taxon>
        <taxon>Chordata</taxon>
        <taxon>Craniata</taxon>
        <taxon>Vertebrata</taxon>
        <taxon>Euteleostomi</taxon>
        <taxon>Amphibia</taxon>
        <taxon>Batrachia</taxon>
        <taxon>Caudata</taxon>
        <taxon>Salamandroidea</taxon>
        <taxon>Salamandridae</taxon>
        <taxon>Pleurodelinae</taxon>
        <taxon>Pleurodeles</taxon>
    </lineage>
</organism>
<proteinExistence type="predicted"/>